<protein>
    <recommendedName>
        <fullName evidence="1">Anhydro-N-acetylmuramic acid kinase</fullName>
        <ecNumber evidence="1">2.7.1.170</ecNumber>
    </recommendedName>
    <alternativeName>
        <fullName evidence="1">AnhMurNAc kinase</fullName>
    </alternativeName>
</protein>
<comment type="pathway">
    <text evidence="1">Amino-sugar metabolism; 1,6-anhydro-N-acetylmuramate degradation.</text>
</comment>
<sequence length="399" mass="43150">MSQSDVQKIAGKAEKLIIGLMSGTSLDGVDAALVRMHGSAMDTKVELLAYECLPYTADEREMLKRLCSPDTSNVQHICTMNFYLAHRFAASAQSVAERAGIPWHEIDIISSHGQTIWHAPEADSSLPFAVPSSLQIGDISVLAKLTGKIVIGDYRTADIALQGQGAPLTPYADYLLCRHPFKGRITQNIGGIGNCTVLPAGGLTADIIAFDTGPGNMLIDQSVVDVTQGKCYYDQDGDMAASGQVHEPILTDMLAHRYFRKEPMKTTGRELFGKQYANEWIGCMKCESCSPADIVATFTAFTARSIAQSYREFILPKYAIAEVIVSGGGARNRTLMAMLQDQLPEQKVMIHEEIGLDGDAKEAVAFAILANEWINGNPNSLPHVTGAVRATVMGKLALP</sequence>
<proteinExistence type="inferred from homology"/>
<dbReference type="NCBIfam" id="NF007142">
    <property type="entry name" value="PRK09585.2-1"/>
    <property type="match status" value="1"/>
</dbReference>
<dbReference type="HAMAP" id="MF_01270">
    <property type="entry name" value="AnhMurNAc_kinase"/>
    <property type="match status" value="1"/>
</dbReference>
<comment type="catalytic activity">
    <reaction evidence="1">
        <text>1,6-anhydro-N-acetyl-beta-muramate + ATP + H2O = N-acetyl-D-muramate 6-phosphate + ADP + H(+)</text>
        <dbReference type="Rhea" id="RHEA:24952"/>
        <dbReference type="ChEBI" id="CHEBI:15377"/>
        <dbReference type="ChEBI" id="CHEBI:15378"/>
        <dbReference type="ChEBI" id="CHEBI:30616"/>
        <dbReference type="ChEBI" id="CHEBI:58690"/>
        <dbReference type="ChEBI" id="CHEBI:58722"/>
        <dbReference type="ChEBI" id="CHEBI:456216"/>
        <dbReference type="EC" id="2.7.1.170"/>
    </reaction>
</comment>
<gene>
    <name evidence="1" type="primary">anmK</name>
    <name evidence="2" type="ORF">IFO66_09960</name>
</gene>
<dbReference type="EC" id="2.7.1.170" evidence="1"/>
<dbReference type="InterPro" id="IPR043129">
    <property type="entry name" value="ATPase_NBD"/>
</dbReference>
<dbReference type="Proteomes" id="UP000634529">
    <property type="component" value="Unassembled WGS sequence"/>
</dbReference>
<keyword evidence="1 2" id="KW-0808">Transferase</keyword>
<dbReference type="Pfam" id="PF03702">
    <property type="entry name" value="AnmK"/>
    <property type="match status" value="1"/>
</dbReference>
<dbReference type="Gene3D" id="3.30.420.40">
    <property type="match status" value="2"/>
</dbReference>
<comment type="similarity">
    <text evidence="1">Belongs to the anhydro-N-acetylmuramic acid kinase family.</text>
</comment>
<name>A0ABR9AY51_9BACL</name>
<dbReference type="SUPFAM" id="SSF53067">
    <property type="entry name" value="Actin-like ATPase domain"/>
    <property type="match status" value="1"/>
</dbReference>
<keyword evidence="1 2" id="KW-0418">Kinase</keyword>
<dbReference type="PANTHER" id="PTHR30605">
    <property type="entry name" value="ANHYDRO-N-ACETYLMURAMIC ACID KINASE"/>
    <property type="match status" value="1"/>
</dbReference>
<dbReference type="CDD" id="cd24050">
    <property type="entry name" value="ASKHA_NBD_ANMK"/>
    <property type="match status" value="1"/>
</dbReference>
<evidence type="ECO:0000313" key="3">
    <source>
        <dbReference type="Proteomes" id="UP000634529"/>
    </source>
</evidence>
<evidence type="ECO:0000313" key="2">
    <source>
        <dbReference type="EMBL" id="MBD8498623.1"/>
    </source>
</evidence>
<reference evidence="2 3" key="1">
    <citation type="submission" date="2020-09" db="EMBL/GenBank/DDBJ databases">
        <title>Paenibacillus sp. CAU 1523 isolated from sand of Haeundae Beach.</title>
        <authorList>
            <person name="Kim W."/>
        </authorList>
    </citation>
    <scope>NUCLEOTIDE SEQUENCE [LARGE SCALE GENOMIC DNA]</scope>
    <source>
        <strain evidence="2 3">CAU 1523</strain>
    </source>
</reference>
<dbReference type="InterPro" id="IPR005338">
    <property type="entry name" value="Anhydro_N_Ac-Mur_kinase"/>
</dbReference>
<dbReference type="PANTHER" id="PTHR30605:SF0">
    <property type="entry name" value="ANHYDRO-N-ACETYLMURAMIC ACID KINASE"/>
    <property type="match status" value="1"/>
</dbReference>
<dbReference type="GO" id="GO:0016301">
    <property type="term" value="F:kinase activity"/>
    <property type="evidence" value="ECO:0007669"/>
    <property type="project" value="UniProtKB-KW"/>
</dbReference>
<organism evidence="2 3">
    <name type="scientific">Paenibacillus arenosi</name>
    <dbReference type="NCBI Taxonomy" id="2774142"/>
    <lineage>
        <taxon>Bacteria</taxon>
        <taxon>Bacillati</taxon>
        <taxon>Bacillota</taxon>
        <taxon>Bacilli</taxon>
        <taxon>Bacillales</taxon>
        <taxon>Paenibacillaceae</taxon>
        <taxon>Paenibacillus</taxon>
    </lineage>
</organism>
<comment type="pathway">
    <text evidence="1">Cell wall biogenesis; peptidoglycan recycling.</text>
</comment>
<dbReference type="EMBL" id="JACYTN010000005">
    <property type="protein sequence ID" value="MBD8498623.1"/>
    <property type="molecule type" value="Genomic_DNA"/>
</dbReference>
<accession>A0ABR9AY51</accession>
<comment type="caution">
    <text evidence="2">The sequence shown here is derived from an EMBL/GenBank/DDBJ whole genome shotgun (WGS) entry which is preliminary data.</text>
</comment>
<keyword evidence="1" id="KW-0119">Carbohydrate metabolism</keyword>
<keyword evidence="1" id="KW-0067">ATP-binding</keyword>
<keyword evidence="1" id="KW-0547">Nucleotide-binding</keyword>
<feature type="binding site" evidence="1">
    <location>
        <begin position="23"/>
        <end position="30"/>
    </location>
    <ligand>
        <name>ATP</name>
        <dbReference type="ChEBI" id="CHEBI:30616"/>
    </ligand>
</feature>
<evidence type="ECO:0000256" key="1">
    <source>
        <dbReference type="HAMAP-Rule" id="MF_01270"/>
    </source>
</evidence>
<keyword evidence="3" id="KW-1185">Reference proteome</keyword>
<dbReference type="NCBIfam" id="NF007148">
    <property type="entry name" value="PRK09585.3-2"/>
    <property type="match status" value="1"/>
</dbReference>
<comment type="function">
    <text evidence="1">Catalyzes the specific phosphorylation of 1,6-anhydro-N-acetylmuramic acid (anhMurNAc) with the simultaneous cleavage of the 1,6-anhydro ring, generating MurNAc-6-P. Is required for the utilization of anhMurNAc either imported from the medium or derived from its own cell wall murein, and thus plays a role in cell wall recycling.</text>
</comment>